<feature type="chain" id="PRO_5026341397" description="Intracellular proteinase inhibitor BsuPI domain-containing protein" evidence="1">
    <location>
        <begin position="25"/>
        <end position="197"/>
    </location>
</feature>
<evidence type="ECO:0000259" key="2">
    <source>
        <dbReference type="Pfam" id="PF12690"/>
    </source>
</evidence>
<evidence type="ECO:0000256" key="1">
    <source>
        <dbReference type="SAM" id="SignalP"/>
    </source>
</evidence>
<feature type="domain" description="Intracellular proteinase inhibitor BsuPI" evidence="2">
    <location>
        <begin position="60"/>
        <end position="138"/>
    </location>
</feature>
<protein>
    <recommendedName>
        <fullName evidence="2">Intracellular proteinase inhibitor BsuPI domain-containing protein</fullName>
    </recommendedName>
</protein>
<sequence length="197" mass="21294">MYKQKLFSAAAALMILTAAATAEAGIGTGIGISFPASGSHFSGPSDTYAAFSFDKIAEELTVSERHGKLRMELKVTNGSDQPYTVEHRSGQCFDFALLDKNGKTLYRWSDTMSFTQAIASSTIPAHQSSVYTAEISARDYRKIKEDAVVVSAWLTDTPYVLSSRIPSSSESGRVPVVIHGGIILGNGNWDHDHIAPF</sequence>
<dbReference type="Gene3D" id="2.60.40.2360">
    <property type="entry name" value="Intracellular proteinase inhibitor BsuPI"/>
    <property type="match status" value="1"/>
</dbReference>
<accession>A0A6I2UYV4</accession>
<dbReference type="Proteomes" id="UP000430222">
    <property type="component" value="Unassembled WGS sequence"/>
</dbReference>
<evidence type="ECO:0000313" key="4">
    <source>
        <dbReference type="Proteomes" id="UP000430222"/>
    </source>
</evidence>
<comment type="caution">
    <text evidence="3">The sequence shown here is derived from an EMBL/GenBank/DDBJ whole genome shotgun (WGS) entry which is preliminary data.</text>
</comment>
<dbReference type="InterPro" id="IPR020481">
    <property type="entry name" value="Intracell_prot_inh_BsuPI"/>
</dbReference>
<evidence type="ECO:0000313" key="3">
    <source>
        <dbReference type="EMBL" id="MSV24851.1"/>
    </source>
</evidence>
<dbReference type="AlphaFoldDB" id="A0A6I2UYV4"/>
<keyword evidence="4" id="KW-1185">Reference proteome</keyword>
<organism evidence="3 4">
    <name type="scientific">Selenomonas montiformis</name>
    <dbReference type="NCBI Taxonomy" id="2652285"/>
    <lineage>
        <taxon>Bacteria</taxon>
        <taxon>Bacillati</taxon>
        <taxon>Bacillota</taxon>
        <taxon>Negativicutes</taxon>
        <taxon>Selenomonadales</taxon>
        <taxon>Selenomonadaceae</taxon>
        <taxon>Selenomonas</taxon>
    </lineage>
</organism>
<dbReference type="RefSeq" id="WP_154620613.1">
    <property type="nucleotide sequence ID" value="NZ_VUNL01000006.1"/>
</dbReference>
<gene>
    <name evidence="3" type="ORF">FYJ78_06565</name>
</gene>
<feature type="signal peptide" evidence="1">
    <location>
        <begin position="1"/>
        <end position="24"/>
    </location>
</feature>
<dbReference type="InterPro" id="IPR038144">
    <property type="entry name" value="IPI"/>
</dbReference>
<keyword evidence="1" id="KW-0732">Signal</keyword>
<reference evidence="3 4" key="1">
    <citation type="submission" date="2019-08" db="EMBL/GenBank/DDBJ databases">
        <title>In-depth cultivation of the pig gut microbiome towards novel bacterial diversity and tailored functional studies.</title>
        <authorList>
            <person name="Wylensek D."/>
            <person name="Hitch T.C.A."/>
            <person name="Clavel T."/>
        </authorList>
    </citation>
    <scope>NUCLEOTIDE SEQUENCE [LARGE SCALE GENOMIC DNA]</scope>
    <source>
        <strain evidence="4">WCA-380-WT-3B3</strain>
    </source>
</reference>
<dbReference type="Pfam" id="PF12690">
    <property type="entry name" value="BsuPI"/>
    <property type="match status" value="1"/>
</dbReference>
<name>A0A6I2UYV4_9FIRM</name>
<proteinExistence type="predicted"/>
<dbReference type="EMBL" id="VUNL01000006">
    <property type="protein sequence ID" value="MSV24851.1"/>
    <property type="molecule type" value="Genomic_DNA"/>
</dbReference>